<dbReference type="InterPro" id="IPR036259">
    <property type="entry name" value="MFS_trans_sf"/>
</dbReference>
<comment type="subcellular location">
    <subcellularLocation>
        <location evidence="1">Cell membrane</location>
        <topology evidence="1">Multi-pass membrane protein</topology>
    </subcellularLocation>
</comment>
<reference evidence="8 9" key="1">
    <citation type="submission" date="2016-05" db="EMBL/GenBank/DDBJ databases">
        <title>Paenibacillus oryzae. sp. nov., isolated from the rice root.</title>
        <authorList>
            <person name="Zhang J."/>
            <person name="Zhang X."/>
        </authorList>
    </citation>
    <scope>NUCLEOTIDE SEQUENCE [LARGE SCALE GENOMIC DNA]</scope>
    <source>
        <strain evidence="8 9">1DrF-4</strain>
    </source>
</reference>
<dbReference type="CDD" id="cd17489">
    <property type="entry name" value="MFS_YfcJ_like"/>
    <property type="match status" value="1"/>
</dbReference>
<dbReference type="AlphaFoldDB" id="A0A1A5YTL0"/>
<evidence type="ECO:0000256" key="5">
    <source>
        <dbReference type="ARBA" id="ARBA00023136"/>
    </source>
</evidence>
<dbReference type="Gene3D" id="1.20.1250.20">
    <property type="entry name" value="MFS general substrate transporter like domains"/>
    <property type="match status" value="2"/>
</dbReference>
<keyword evidence="2" id="KW-0813">Transport</keyword>
<dbReference type="EMBL" id="LYPA01000024">
    <property type="protein sequence ID" value="OBR68889.1"/>
    <property type="molecule type" value="Genomic_DNA"/>
</dbReference>
<evidence type="ECO:0000313" key="9">
    <source>
        <dbReference type="Proteomes" id="UP000092024"/>
    </source>
</evidence>
<evidence type="ECO:0000256" key="3">
    <source>
        <dbReference type="ARBA" id="ARBA00022692"/>
    </source>
</evidence>
<dbReference type="Pfam" id="PF07690">
    <property type="entry name" value="MFS_1"/>
    <property type="match status" value="1"/>
</dbReference>
<dbReference type="SUPFAM" id="SSF103473">
    <property type="entry name" value="MFS general substrate transporter"/>
    <property type="match status" value="1"/>
</dbReference>
<proteinExistence type="predicted"/>
<dbReference type="OrthoDB" id="9814001at2"/>
<feature type="transmembrane region" description="Helical" evidence="6">
    <location>
        <begin position="12"/>
        <end position="34"/>
    </location>
</feature>
<feature type="transmembrane region" description="Helical" evidence="6">
    <location>
        <begin position="163"/>
        <end position="181"/>
    </location>
</feature>
<dbReference type="PANTHER" id="PTHR23531">
    <property type="entry name" value="QUINOLENE RESISTANCE PROTEIN NORA"/>
    <property type="match status" value="1"/>
</dbReference>
<keyword evidence="4 6" id="KW-1133">Transmembrane helix</keyword>
<accession>A0A1A5YTL0</accession>
<evidence type="ECO:0000256" key="6">
    <source>
        <dbReference type="SAM" id="Phobius"/>
    </source>
</evidence>
<feature type="transmembrane region" description="Helical" evidence="6">
    <location>
        <begin position="241"/>
        <end position="259"/>
    </location>
</feature>
<feature type="transmembrane region" description="Helical" evidence="6">
    <location>
        <begin position="74"/>
        <end position="93"/>
    </location>
</feature>
<protein>
    <recommendedName>
        <fullName evidence="7">Major facilitator superfamily (MFS) profile domain-containing protein</fullName>
    </recommendedName>
</protein>
<gene>
    <name evidence="8" type="ORF">A7K91_25735</name>
</gene>
<dbReference type="InterPro" id="IPR052714">
    <property type="entry name" value="MFS_Exporter"/>
</dbReference>
<feature type="domain" description="Major facilitator superfamily (MFS) profile" evidence="7">
    <location>
        <begin position="8"/>
        <end position="389"/>
    </location>
</feature>
<evidence type="ECO:0000259" key="7">
    <source>
        <dbReference type="PROSITE" id="PS50850"/>
    </source>
</evidence>
<evidence type="ECO:0000256" key="4">
    <source>
        <dbReference type="ARBA" id="ARBA00022989"/>
    </source>
</evidence>
<feature type="transmembrane region" description="Helical" evidence="6">
    <location>
        <begin position="133"/>
        <end position="157"/>
    </location>
</feature>
<keyword evidence="5 6" id="KW-0472">Membrane</keyword>
<dbReference type="InterPro" id="IPR020846">
    <property type="entry name" value="MFS_dom"/>
</dbReference>
<dbReference type="STRING" id="1844972.A7K91_25735"/>
<dbReference type="PANTHER" id="PTHR23531:SF2">
    <property type="entry name" value="PERMEASE"/>
    <property type="match status" value="1"/>
</dbReference>
<evidence type="ECO:0000313" key="8">
    <source>
        <dbReference type="EMBL" id="OBR68889.1"/>
    </source>
</evidence>
<dbReference type="InterPro" id="IPR011701">
    <property type="entry name" value="MFS"/>
</dbReference>
<feature type="transmembrane region" description="Helical" evidence="6">
    <location>
        <begin position="271"/>
        <end position="304"/>
    </location>
</feature>
<feature type="transmembrane region" description="Helical" evidence="6">
    <location>
        <begin position="99"/>
        <end position="121"/>
    </location>
</feature>
<keyword evidence="9" id="KW-1185">Reference proteome</keyword>
<comment type="caution">
    <text evidence="8">The sequence shown here is derived from an EMBL/GenBank/DDBJ whole genome shotgun (WGS) entry which is preliminary data.</text>
</comment>
<name>A0A1A5YTL0_9BACL</name>
<dbReference type="RefSeq" id="WP_068678969.1">
    <property type="nucleotide sequence ID" value="NZ_LYPA01000024.1"/>
</dbReference>
<dbReference type="Proteomes" id="UP000092024">
    <property type="component" value="Unassembled WGS sequence"/>
</dbReference>
<organism evidence="8 9">
    <name type="scientific">Paenibacillus oryzae</name>
    <dbReference type="NCBI Taxonomy" id="1844972"/>
    <lineage>
        <taxon>Bacteria</taxon>
        <taxon>Bacillati</taxon>
        <taxon>Bacillota</taxon>
        <taxon>Bacilli</taxon>
        <taxon>Bacillales</taxon>
        <taxon>Paenibacillaceae</taxon>
        <taxon>Paenibacillus</taxon>
    </lineage>
</organism>
<feature type="transmembrane region" description="Helical" evidence="6">
    <location>
        <begin position="202"/>
        <end position="221"/>
    </location>
</feature>
<dbReference type="GO" id="GO:0005886">
    <property type="term" value="C:plasma membrane"/>
    <property type="evidence" value="ECO:0007669"/>
    <property type="project" value="UniProtKB-SubCell"/>
</dbReference>
<evidence type="ECO:0000256" key="1">
    <source>
        <dbReference type="ARBA" id="ARBA00004651"/>
    </source>
</evidence>
<keyword evidence="3 6" id="KW-0812">Transmembrane</keyword>
<feature type="transmembrane region" description="Helical" evidence="6">
    <location>
        <begin position="40"/>
        <end position="62"/>
    </location>
</feature>
<evidence type="ECO:0000256" key="2">
    <source>
        <dbReference type="ARBA" id="ARBA00022448"/>
    </source>
</evidence>
<dbReference type="PROSITE" id="PS50850">
    <property type="entry name" value="MFS"/>
    <property type="match status" value="1"/>
</dbReference>
<sequence>MTRIWNRQYTAIFLLNAILNISFYMISTTLSVHLTDRGMTVATAGAVIGAMPMAAMLIRPFSGWICDRFSKKRLMLIFLMLNGLCIAAYGIAASDAAYLMARLLHGVSFSITTTVTMALIASYIPKERMGEGLGYFGVGQTLAMAVGPGAGLALAHYFNTQAMFFFASFCVIVSMISLLFLQDSGGERSPEQRKALPLSWSAIFVKQALLFSVISFALSSVNAIETSFIALYGLELGMPNAGWYFTLSAAVLLLSRLFCGKLVDRKGFSFVLYPGLICVALALWLLSGASAFNPVAIFAIAAVLKALGVGAVQPALQASVMNAVSPERRGAATSTFYIGADLGQASAPVIAGEVIDSSGYPSMFRVFILPLAAVLIGYGFFMRIRKSRMTSR</sequence>
<dbReference type="GO" id="GO:0022857">
    <property type="term" value="F:transmembrane transporter activity"/>
    <property type="evidence" value="ECO:0007669"/>
    <property type="project" value="InterPro"/>
</dbReference>
<feature type="transmembrane region" description="Helical" evidence="6">
    <location>
        <begin position="363"/>
        <end position="382"/>
    </location>
</feature>